<accession>A0AC35UHA6</accession>
<proteinExistence type="predicted"/>
<sequence>MYSLIIFTLPLVIYGCSGDFEFDNDSLFSPFNLYINGLEYGKKDALFVITTALPTPWSYYEDPKVWTTHAADFPGQAETAAQALDNAKSILTHTLYDAIRLSNTTSYGQTIELQYTPFKIYGCTNQQNFIKKGTLMVTGYSDYHILTKAVAITEGTVCEANSQFPATTGLSLSPAQITLKLTISKVNWKDEQVKAIAGTMKEKLSDLNLTPNDATIVGTVG</sequence>
<reference evidence="2" key="1">
    <citation type="submission" date="2016-11" db="UniProtKB">
        <authorList>
            <consortium name="WormBaseParasite"/>
        </authorList>
    </citation>
    <scope>IDENTIFICATION</scope>
    <source>
        <strain evidence="2">KR3021</strain>
    </source>
</reference>
<dbReference type="WBParaSite" id="RSKR_0001150600.1">
    <property type="protein sequence ID" value="RSKR_0001150600.1"/>
    <property type="gene ID" value="RSKR_0001150600"/>
</dbReference>
<evidence type="ECO:0000313" key="2">
    <source>
        <dbReference type="WBParaSite" id="RSKR_0001150600.1"/>
    </source>
</evidence>
<protein>
    <submittedName>
        <fullName evidence="2">Lipoprotein</fullName>
    </submittedName>
</protein>
<dbReference type="Proteomes" id="UP000095286">
    <property type="component" value="Unplaced"/>
</dbReference>
<name>A0AC35UHA6_9BILA</name>
<organism evidence="1 2">
    <name type="scientific">Rhabditophanes sp. KR3021</name>
    <dbReference type="NCBI Taxonomy" id="114890"/>
    <lineage>
        <taxon>Eukaryota</taxon>
        <taxon>Metazoa</taxon>
        <taxon>Ecdysozoa</taxon>
        <taxon>Nematoda</taxon>
        <taxon>Chromadorea</taxon>
        <taxon>Rhabditida</taxon>
        <taxon>Tylenchina</taxon>
        <taxon>Panagrolaimomorpha</taxon>
        <taxon>Strongyloidoidea</taxon>
        <taxon>Alloionematidae</taxon>
        <taxon>Rhabditophanes</taxon>
    </lineage>
</organism>
<evidence type="ECO:0000313" key="1">
    <source>
        <dbReference type="Proteomes" id="UP000095286"/>
    </source>
</evidence>